<dbReference type="WBParaSite" id="MBELARI_LOCUS18306">
    <property type="protein sequence ID" value="MBELARI_LOCUS18306"/>
    <property type="gene ID" value="MBELARI_LOCUS18306"/>
</dbReference>
<accession>A0AAF3EVS9</accession>
<proteinExistence type="predicted"/>
<reference evidence="2" key="1">
    <citation type="submission" date="2024-02" db="UniProtKB">
        <authorList>
            <consortium name="WormBaseParasite"/>
        </authorList>
    </citation>
    <scope>IDENTIFICATION</scope>
</reference>
<evidence type="ECO:0000313" key="1">
    <source>
        <dbReference type="Proteomes" id="UP000887575"/>
    </source>
</evidence>
<dbReference type="Proteomes" id="UP000887575">
    <property type="component" value="Unassembled WGS sequence"/>
</dbReference>
<dbReference type="AlphaFoldDB" id="A0AAF3EVS9"/>
<sequence length="200" mass="23089">MDHFTEIFERKFLFLLVPFEIVSISSKNEETEEVGSSITRKCLYLCQGRWLRIKFMCVSSLKTGSRSTIRLDYIKFQRKQQLKRKDLERKPSEWKTMMHPAKIFARFPGNVKSGELSTDTDEVMLNPFLETSTRTAVVDRTLEGKGSLPSNGKLFRSNGEPFWIAEQREKEAPTLHDFPMSPEATPITLLEDIKAMVTFA</sequence>
<keyword evidence="1" id="KW-1185">Reference proteome</keyword>
<evidence type="ECO:0000313" key="2">
    <source>
        <dbReference type="WBParaSite" id="MBELARI_LOCUS18306"/>
    </source>
</evidence>
<name>A0AAF3EVS9_9BILA</name>
<organism evidence="1 2">
    <name type="scientific">Mesorhabditis belari</name>
    <dbReference type="NCBI Taxonomy" id="2138241"/>
    <lineage>
        <taxon>Eukaryota</taxon>
        <taxon>Metazoa</taxon>
        <taxon>Ecdysozoa</taxon>
        <taxon>Nematoda</taxon>
        <taxon>Chromadorea</taxon>
        <taxon>Rhabditida</taxon>
        <taxon>Rhabditina</taxon>
        <taxon>Rhabditomorpha</taxon>
        <taxon>Rhabditoidea</taxon>
        <taxon>Rhabditidae</taxon>
        <taxon>Mesorhabditinae</taxon>
        <taxon>Mesorhabditis</taxon>
    </lineage>
</organism>
<protein>
    <submittedName>
        <fullName evidence="2">Uncharacterized protein</fullName>
    </submittedName>
</protein>